<evidence type="ECO:0000313" key="12">
    <source>
        <dbReference type="EMBL" id="NKQ52362.1"/>
    </source>
</evidence>
<comment type="similarity">
    <text evidence="11">Belongs to the ApbE family.</text>
</comment>
<evidence type="ECO:0000256" key="9">
    <source>
        <dbReference type="ARBA" id="ARBA00031306"/>
    </source>
</evidence>
<evidence type="ECO:0000313" key="13">
    <source>
        <dbReference type="Proteomes" id="UP000715441"/>
    </source>
</evidence>
<dbReference type="Gene3D" id="3.10.520.10">
    <property type="entry name" value="ApbE-like domains"/>
    <property type="match status" value="1"/>
</dbReference>
<keyword evidence="5 11" id="KW-0808">Transferase</keyword>
<dbReference type="EMBL" id="JAAXLS010000002">
    <property type="protein sequence ID" value="NKQ52362.1"/>
    <property type="molecule type" value="Genomic_DNA"/>
</dbReference>
<dbReference type="Pfam" id="PF02424">
    <property type="entry name" value="ApbE"/>
    <property type="match status" value="1"/>
</dbReference>
<evidence type="ECO:0000256" key="7">
    <source>
        <dbReference type="ARBA" id="ARBA00022827"/>
    </source>
</evidence>
<keyword evidence="4 11" id="KW-0285">Flavoprotein</keyword>
<dbReference type="PANTHER" id="PTHR30040:SF2">
    <property type="entry name" value="FAD:PROTEIN FMN TRANSFERASE"/>
    <property type="match status" value="1"/>
</dbReference>
<dbReference type="InterPro" id="IPR003374">
    <property type="entry name" value="ApbE-like_sf"/>
</dbReference>
<sequence>MGSTAHVLVHGPGAGALVDLARARIAELGSRWSRFREDSEISRVNAQAGTPTFVSADTLILIARAVAGWRRTGGLFDPTVHAAMLAHGYDRDFALLHSREALPRPEAARHQPAPGCTGITLDLAASRVVIPPRTALDPGGIGKGLAADLVSAQLRQHGATGVLVNIGGDVRVRGRAATGEGWVVSVADPFSADGELLRLGLPAGAVATSTTLHRRWMSAGRPVHHIMDPRSGRPSAGDLVSATVVTRSAWWAEVLTKAVLLAGTTTIAPPPAEVAAVTAGGRHRVTDRLRPALR</sequence>
<evidence type="ECO:0000256" key="11">
    <source>
        <dbReference type="PIRNR" id="PIRNR006268"/>
    </source>
</evidence>
<dbReference type="PIRSF" id="PIRSF006268">
    <property type="entry name" value="ApbE"/>
    <property type="match status" value="1"/>
</dbReference>
<comment type="catalytic activity">
    <reaction evidence="10 11">
        <text>L-threonyl-[protein] + FAD = FMN-L-threonyl-[protein] + AMP + H(+)</text>
        <dbReference type="Rhea" id="RHEA:36847"/>
        <dbReference type="Rhea" id="RHEA-COMP:11060"/>
        <dbReference type="Rhea" id="RHEA-COMP:11061"/>
        <dbReference type="ChEBI" id="CHEBI:15378"/>
        <dbReference type="ChEBI" id="CHEBI:30013"/>
        <dbReference type="ChEBI" id="CHEBI:57692"/>
        <dbReference type="ChEBI" id="CHEBI:74257"/>
        <dbReference type="ChEBI" id="CHEBI:456215"/>
        <dbReference type="EC" id="2.7.1.180"/>
    </reaction>
</comment>
<dbReference type="PANTHER" id="PTHR30040">
    <property type="entry name" value="THIAMINE BIOSYNTHESIS LIPOPROTEIN APBE"/>
    <property type="match status" value="1"/>
</dbReference>
<name>A0ABX1IXZ7_9PSEU</name>
<dbReference type="EC" id="2.7.1.180" evidence="2 11"/>
<evidence type="ECO:0000256" key="2">
    <source>
        <dbReference type="ARBA" id="ARBA00011955"/>
    </source>
</evidence>
<accession>A0ABX1IXZ7</accession>
<protein>
    <recommendedName>
        <fullName evidence="3 11">FAD:protein FMN transferase</fullName>
        <ecNumber evidence="2 11">2.7.1.180</ecNumber>
    </recommendedName>
    <alternativeName>
        <fullName evidence="9 11">Flavin transferase</fullName>
    </alternativeName>
</protein>
<evidence type="ECO:0000256" key="5">
    <source>
        <dbReference type="ARBA" id="ARBA00022679"/>
    </source>
</evidence>
<keyword evidence="13" id="KW-1185">Reference proteome</keyword>
<organism evidence="12 13">
    <name type="scientific">Amycolatopsis acididurans</name>
    <dbReference type="NCBI Taxonomy" id="2724524"/>
    <lineage>
        <taxon>Bacteria</taxon>
        <taxon>Bacillati</taxon>
        <taxon>Actinomycetota</taxon>
        <taxon>Actinomycetes</taxon>
        <taxon>Pseudonocardiales</taxon>
        <taxon>Pseudonocardiaceae</taxon>
        <taxon>Amycolatopsis</taxon>
    </lineage>
</organism>
<dbReference type="InterPro" id="IPR024932">
    <property type="entry name" value="ApbE"/>
</dbReference>
<evidence type="ECO:0000256" key="3">
    <source>
        <dbReference type="ARBA" id="ARBA00016337"/>
    </source>
</evidence>
<dbReference type="SUPFAM" id="SSF143631">
    <property type="entry name" value="ApbE-like"/>
    <property type="match status" value="1"/>
</dbReference>
<evidence type="ECO:0000256" key="8">
    <source>
        <dbReference type="ARBA" id="ARBA00022842"/>
    </source>
</evidence>
<dbReference type="Proteomes" id="UP000715441">
    <property type="component" value="Unassembled WGS sequence"/>
</dbReference>
<keyword evidence="7 11" id="KW-0274">FAD</keyword>
<keyword evidence="6 11" id="KW-0479">Metal-binding</keyword>
<dbReference type="RefSeq" id="WP_168512140.1">
    <property type="nucleotide sequence ID" value="NZ_JAAXLS010000002.1"/>
</dbReference>
<evidence type="ECO:0000256" key="10">
    <source>
        <dbReference type="ARBA" id="ARBA00048540"/>
    </source>
</evidence>
<dbReference type="GO" id="GO:0016740">
    <property type="term" value="F:transferase activity"/>
    <property type="evidence" value="ECO:0007669"/>
    <property type="project" value="UniProtKB-KW"/>
</dbReference>
<proteinExistence type="inferred from homology"/>
<comment type="caution">
    <text evidence="12">The sequence shown here is derived from an EMBL/GenBank/DDBJ whole genome shotgun (WGS) entry which is preliminary data.</text>
</comment>
<evidence type="ECO:0000256" key="1">
    <source>
        <dbReference type="ARBA" id="ARBA00001946"/>
    </source>
</evidence>
<comment type="cofactor">
    <cofactor evidence="1">
        <name>Mg(2+)</name>
        <dbReference type="ChEBI" id="CHEBI:18420"/>
    </cofactor>
</comment>
<keyword evidence="8 11" id="KW-0460">Magnesium</keyword>
<reference evidence="12 13" key="1">
    <citation type="submission" date="2020-04" db="EMBL/GenBank/DDBJ databases">
        <title>Novel species.</title>
        <authorList>
            <person name="Teo W.F.A."/>
            <person name="Lipun K."/>
            <person name="Srisuk N."/>
            <person name="Duangmal K."/>
        </authorList>
    </citation>
    <scope>NUCLEOTIDE SEQUENCE [LARGE SCALE GENOMIC DNA]</scope>
    <source>
        <strain evidence="12 13">K13G38</strain>
    </source>
</reference>
<gene>
    <name evidence="12" type="ORF">HFP15_05665</name>
</gene>
<evidence type="ECO:0000256" key="4">
    <source>
        <dbReference type="ARBA" id="ARBA00022630"/>
    </source>
</evidence>
<evidence type="ECO:0000256" key="6">
    <source>
        <dbReference type="ARBA" id="ARBA00022723"/>
    </source>
</evidence>